<comment type="similarity">
    <text evidence="2 9">Belongs to the cytochrome P450 family.</text>
</comment>
<protein>
    <submittedName>
        <fullName evidence="10">Cytochrome protein</fullName>
    </submittedName>
</protein>
<dbReference type="GO" id="GO:0020037">
    <property type="term" value="F:heme binding"/>
    <property type="evidence" value="ECO:0007669"/>
    <property type="project" value="InterPro"/>
</dbReference>
<dbReference type="Proteomes" id="UP001149165">
    <property type="component" value="Unassembled WGS sequence"/>
</dbReference>
<dbReference type="InterPro" id="IPR001128">
    <property type="entry name" value="Cyt_P450"/>
</dbReference>
<dbReference type="SUPFAM" id="SSF48264">
    <property type="entry name" value="Cytochrome P450"/>
    <property type="match status" value="1"/>
</dbReference>
<keyword evidence="5 9" id="KW-0560">Oxidoreductase</keyword>
<dbReference type="GO" id="GO:0016705">
    <property type="term" value="F:oxidoreductase activity, acting on paired donors, with incorporation or reduction of molecular oxygen"/>
    <property type="evidence" value="ECO:0007669"/>
    <property type="project" value="InterPro"/>
</dbReference>
<dbReference type="Pfam" id="PF00067">
    <property type="entry name" value="p450"/>
    <property type="match status" value="1"/>
</dbReference>
<keyword evidence="3 8" id="KW-0349">Heme</keyword>
<reference evidence="10" key="2">
    <citation type="journal article" date="2023" name="IMA Fungus">
        <title>Comparative genomic study of the Penicillium genus elucidates a diverse pangenome and 15 lateral gene transfer events.</title>
        <authorList>
            <person name="Petersen C."/>
            <person name="Sorensen T."/>
            <person name="Nielsen M.R."/>
            <person name="Sondergaard T.E."/>
            <person name="Sorensen J.L."/>
            <person name="Fitzpatrick D.A."/>
            <person name="Frisvad J.C."/>
            <person name="Nielsen K.L."/>
        </authorList>
    </citation>
    <scope>NUCLEOTIDE SEQUENCE</scope>
    <source>
        <strain evidence="10">IBT 30069</strain>
    </source>
</reference>
<evidence type="ECO:0000256" key="7">
    <source>
        <dbReference type="ARBA" id="ARBA00023033"/>
    </source>
</evidence>
<dbReference type="InterPro" id="IPR017972">
    <property type="entry name" value="Cyt_P450_CS"/>
</dbReference>
<dbReference type="PRINTS" id="PR00385">
    <property type="entry name" value="P450"/>
</dbReference>
<evidence type="ECO:0000256" key="5">
    <source>
        <dbReference type="ARBA" id="ARBA00023002"/>
    </source>
</evidence>
<gene>
    <name evidence="10" type="ORF">N7456_011435</name>
</gene>
<dbReference type="GO" id="GO:0004497">
    <property type="term" value="F:monooxygenase activity"/>
    <property type="evidence" value="ECO:0007669"/>
    <property type="project" value="UniProtKB-KW"/>
</dbReference>
<evidence type="ECO:0000256" key="4">
    <source>
        <dbReference type="ARBA" id="ARBA00022723"/>
    </source>
</evidence>
<dbReference type="PANTHER" id="PTHR24305">
    <property type="entry name" value="CYTOCHROME P450"/>
    <property type="match status" value="1"/>
</dbReference>
<reference evidence="10" key="1">
    <citation type="submission" date="2022-11" db="EMBL/GenBank/DDBJ databases">
        <authorList>
            <person name="Petersen C."/>
        </authorList>
    </citation>
    <scope>NUCLEOTIDE SEQUENCE</scope>
    <source>
        <strain evidence="10">IBT 30069</strain>
    </source>
</reference>
<dbReference type="Gene3D" id="1.10.630.10">
    <property type="entry name" value="Cytochrome P450"/>
    <property type="match status" value="1"/>
</dbReference>
<dbReference type="PRINTS" id="PR00463">
    <property type="entry name" value="EP450I"/>
</dbReference>
<dbReference type="InterPro" id="IPR002401">
    <property type="entry name" value="Cyt_P450_E_grp-I"/>
</dbReference>
<dbReference type="CDD" id="cd11060">
    <property type="entry name" value="CYP57A1-like"/>
    <property type="match status" value="1"/>
</dbReference>
<accession>A0A9W9ETV5</accession>
<evidence type="ECO:0000256" key="1">
    <source>
        <dbReference type="ARBA" id="ARBA00001971"/>
    </source>
</evidence>
<evidence type="ECO:0000256" key="8">
    <source>
        <dbReference type="PIRSR" id="PIRSR602401-1"/>
    </source>
</evidence>
<organism evidence="10 11">
    <name type="scientific">Penicillium angulare</name>
    <dbReference type="NCBI Taxonomy" id="116970"/>
    <lineage>
        <taxon>Eukaryota</taxon>
        <taxon>Fungi</taxon>
        <taxon>Dikarya</taxon>
        <taxon>Ascomycota</taxon>
        <taxon>Pezizomycotina</taxon>
        <taxon>Eurotiomycetes</taxon>
        <taxon>Eurotiomycetidae</taxon>
        <taxon>Eurotiales</taxon>
        <taxon>Aspergillaceae</taxon>
        <taxon>Penicillium</taxon>
    </lineage>
</organism>
<dbReference type="PANTHER" id="PTHR24305:SF188">
    <property type="entry name" value="P450, PUTATIVE (EUROFUNG)-RELATED"/>
    <property type="match status" value="1"/>
</dbReference>
<comment type="cofactor">
    <cofactor evidence="1 8">
        <name>heme</name>
        <dbReference type="ChEBI" id="CHEBI:30413"/>
    </cofactor>
</comment>
<dbReference type="FunFam" id="1.10.630.10:FF:000050">
    <property type="entry name" value="Cytochrome P450 monooxygenase"/>
    <property type="match status" value="1"/>
</dbReference>
<dbReference type="EMBL" id="JAPQKH010000007">
    <property type="protein sequence ID" value="KAJ5087819.1"/>
    <property type="molecule type" value="Genomic_DNA"/>
</dbReference>
<sequence>MHILIFCSIPFVLIIASHIFRLGKELFTAPSLLSIPGPFLARFTRLWYFTRVLNGNFEKENLDLHAKYGPVVRLSPGHYSINNKADVKTVYGAGSRFTKAKWYDAFKEPSPDNWSVFSDRDNKRHGETRRKFSSLYSMSSLLHYEGFVDASADIFMERLNEFSQREQTIDFHHWLQCYSFDVIGQITFGQRFGFLDKGEDIMGAISTVRQILTFSCLAGIYVEWYPLLYKLLNSLPGSGPGGLLFIINFVVDKVRQLNEKRTQGTEKASDATIPKTQDFMERMAIARDENPGKITDYHLEMMGNSNVVAGSDTTAITLSAIMYYLLRTPYAHSRLRREIDEFTSRDRCSQRITFKESQEMPYLQAVIKEALRMHNATGLPLWREVPAGGAEINGHVIPQGSVVGINTWVAHYDEEFFPDAKSFIPERWIEGATDAEQLRKMNEMYMPFGLGGRTCLGRHISTLEISKLIPQLIRDFDFELENQNWTTENLWFVKPMDFRVKISLRKKE</sequence>
<dbReference type="InterPro" id="IPR050121">
    <property type="entry name" value="Cytochrome_P450_monoxygenase"/>
</dbReference>
<proteinExistence type="inferred from homology"/>
<comment type="caution">
    <text evidence="10">The sequence shown here is derived from an EMBL/GenBank/DDBJ whole genome shotgun (WGS) entry which is preliminary data.</text>
</comment>
<dbReference type="OrthoDB" id="3934656at2759"/>
<dbReference type="GO" id="GO:0005506">
    <property type="term" value="F:iron ion binding"/>
    <property type="evidence" value="ECO:0007669"/>
    <property type="project" value="InterPro"/>
</dbReference>
<evidence type="ECO:0000256" key="3">
    <source>
        <dbReference type="ARBA" id="ARBA00022617"/>
    </source>
</evidence>
<keyword evidence="11" id="KW-1185">Reference proteome</keyword>
<evidence type="ECO:0000256" key="6">
    <source>
        <dbReference type="ARBA" id="ARBA00023004"/>
    </source>
</evidence>
<dbReference type="AlphaFoldDB" id="A0A9W9ETV5"/>
<keyword evidence="6 8" id="KW-0408">Iron</keyword>
<name>A0A9W9ETV5_9EURO</name>
<keyword evidence="4 8" id="KW-0479">Metal-binding</keyword>
<evidence type="ECO:0000313" key="11">
    <source>
        <dbReference type="Proteomes" id="UP001149165"/>
    </source>
</evidence>
<evidence type="ECO:0000313" key="10">
    <source>
        <dbReference type="EMBL" id="KAJ5087819.1"/>
    </source>
</evidence>
<dbReference type="GO" id="GO:0043386">
    <property type="term" value="P:mycotoxin biosynthetic process"/>
    <property type="evidence" value="ECO:0007669"/>
    <property type="project" value="UniProtKB-ARBA"/>
</dbReference>
<keyword evidence="7 9" id="KW-0503">Monooxygenase</keyword>
<dbReference type="InterPro" id="IPR036396">
    <property type="entry name" value="Cyt_P450_sf"/>
</dbReference>
<evidence type="ECO:0000256" key="2">
    <source>
        <dbReference type="ARBA" id="ARBA00010617"/>
    </source>
</evidence>
<feature type="binding site" description="axial binding residue" evidence="8">
    <location>
        <position position="455"/>
    </location>
    <ligand>
        <name>heme</name>
        <dbReference type="ChEBI" id="CHEBI:30413"/>
    </ligand>
    <ligandPart>
        <name>Fe</name>
        <dbReference type="ChEBI" id="CHEBI:18248"/>
    </ligandPart>
</feature>
<evidence type="ECO:0000256" key="9">
    <source>
        <dbReference type="RuleBase" id="RU000461"/>
    </source>
</evidence>
<dbReference type="PROSITE" id="PS00086">
    <property type="entry name" value="CYTOCHROME_P450"/>
    <property type="match status" value="1"/>
</dbReference>